<evidence type="ECO:0000313" key="2">
    <source>
        <dbReference type="EMBL" id="OAQ74726.1"/>
    </source>
</evidence>
<gene>
    <name evidence="2" type="ORF">VFPBJ_10021</name>
</gene>
<dbReference type="EMBL" id="LSBH01000009">
    <property type="protein sequence ID" value="OAQ74726.1"/>
    <property type="molecule type" value="Genomic_DNA"/>
</dbReference>
<feature type="region of interest" description="Disordered" evidence="1">
    <location>
        <begin position="1"/>
        <end position="24"/>
    </location>
</feature>
<sequence length="59" mass="6645">MPQSPCEERISWGDGSRITPPRLEHSPSVRRVFIFTSSPTVQCQAQTRFSIAQKRPSAT</sequence>
<accession>A0A179GA82</accession>
<comment type="caution">
    <text evidence="2">The sequence shown here is derived from an EMBL/GenBank/DDBJ whole genome shotgun (WGS) entry which is preliminary data.</text>
</comment>
<feature type="compositionally biased region" description="Basic and acidic residues" evidence="1">
    <location>
        <begin position="1"/>
        <end position="11"/>
    </location>
</feature>
<dbReference type="AlphaFoldDB" id="A0A179GA82"/>
<organism evidence="2 3">
    <name type="scientific">Purpureocillium lilacinum</name>
    <name type="common">Paecilomyces lilacinus</name>
    <dbReference type="NCBI Taxonomy" id="33203"/>
    <lineage>
        <taxon>Eukaryota</taxon>
        <taxon>Fungi</taxon>
        <taxon>Dikarya</taxon>
        <taxon>Ascomycota</taxon>
        <taxon>Pezizomycotina</taxon>
        <taxon>Sordariomycetes</taxon>
        <taxon>Hypocreomycetidae</taxon>
        <taxon>Hypocreales</taxon>
        <taxon>Ophiocordycipitaceae</taxon>
        <taxon>Purpureocillium</taxon>
    </lineage>
</organism>
<name>A0A179GA82_PURLI</name>
<dbReference type="Proteomes" id="UP000078240">
    <property type="component" value="Unassembled WGS sequence"/>
</dbReference>
<evidence type="ECO:0000313" key="3">
    <source>
        <dbReference type="Proteomes" id="UP000078240"/>
    </source>
</evidence>
<protein>
    <submittedName>
        <fullName evidence="2">Uncharacterized protein</fullName>
    </submittedName>
</protein>
<evidence type="ECO:0000256" key="1">
    <source>
        <dbReference type="SAM" id="MobiDB-lite"/>
    </source>
</evidence>
<proteinExistence type="predicted"/>
<reference evidence="2 3" key="1">
    <citation type="submission" date="2016-01" db="EMBL/GenBank/DDBJ databases">
        <title>Biosynthesis of antibiotic leucinostatins and their inhibition on Phytophthora in bio-control Purpureocillium lilacinum.</title>
        <authorList>
            <person name="Wang G."/>
            <person name="Liu Z."/>
            <person name="Lin R."/>
            <person name="Li E."/>
            <person name="Mao Z."/>
            <person name="Ling J."/>
            <person name="Yin W."/>
            <person name="Xie B."/>
        </authorList>
    </citation>
    <scope>NUCLEOTIDE SEQUENCE [LARGE SCALE GENOMIC DNA]</scope>
    <source>
        <strain evidence="2">PLBJ-1</strain>
    </source>
</reference>